<evidence type="ECO:0000313" key="3">
    <source>
        <dbReference type="Proteomes" id="UP000635477"/>
    </source>
</evidence>
<gene>
    <name evidence="2" type="ORF">FZEAL_510</name>
</gene>
<dbReference type="AlphaFoldDB" id="A0A8H4XQE1"/>
<evidence type="ECO:0000256" key="1">
    <source>
        <dbReference type="SAM" id="MobiDB-lite"/>
    </source>
</evidence>
<protein>
    <submittedName>
        <fullName evidence="2">Uncharacterized protein</fullName>
    </submittedName>
</protein>
<name>A0A8H4XQE1_9HYPO</name>
<dbReference type="EMBL" id="JABEYC010000026">
    <property type="protein sequence ID" value="KAF4984298.1"/>
    <property type="molecule type" value="Genomic_DNA"/>
</dbReference>
<organism evidence="2 3">
    <name type="scientific">Fusarium zealandicum</name>
    <dbReference type="NCBI Taxonomy" id="1053134"/>
    <lineage>
        <taxon>Eukaryota</taxon>
        <taxon>Fungi</taxon>
        <taxon>Dikarya</taxon>
        <taxon>Ascomycota</taxon>
        <taxon>Pezizomycotina</taxon>
        <taxon>Sordariomycetes</taxon>
        <taxon>Hypocreomycetidae</taxon>
        <taxon>Hypocreales</taxon>
        <taxon>Nectriaceae</taxon>
        <taxon>Fusarium</taxon>
        <taxon>Fusarium staphyleae species complex</taxon>
    </lineage>
</organism>
<feature type="compositionally biased region" description="Polar residues" evidence="1">
    <location>
        <begin position="15"/>
        <end position="33"/>
    </location>
</feature>
<sequence>MTLTPIRIRGKRKTPYTSKPPSALRSDTQNASTHDTRHPKKMKRSLSNVLASRSSRWRPSLQALPFEVLESIFLYSANIALPRSAPVIGAKLSGRATLIRLLIWAFHDTWNQWFGIALPARTLAEPKSKIFDGDPVFQSAVLELPWVNIDLILQAQQTWADAYARDRYYEHCLPHSGPGPRPTRHGHDFEGGFGHFNARQCFDADFQEALSWEPFSVLPNYWRTHDVHRDVRIPTQLVSGPWDDEKLRRLFWLVRGGAVELQDDDLPPWEVRLETLLNAYIDAPVPSALISNCFDSSWLCTDMPTDVAREQCRRLDRRLEWGADDATGKAILRQIKMFLGGMIFYEG</sequence>
<evidence type="ECO:0000313" key="2">
    <source>
        <dbReference type="EMBL" id="KAF4984298.1"/>
    </source>
</evidence>
<proteinExistence type="predicted"/>
<keyword evidence="3" id="KW-1185">Reference proteome</keyword>
<reference evidence="2" key="2">
    <citation type="submission" date="2020-05" db="EMBL/GenBank/DDBJ databases">
        <authorList>
            <person name="Kim H.-S."/>
            <person name="Proctor R.H."/>
            <person name="Brown D.W."/>
        </authorList>
    </citation>
    <scope>NUCLEOTIDE SEQUENCE</scope>
    <source>
        <strain evidence="2">NRRL 22465</strain>
    </source>
</reference>
<dbReference type="OrthoDB" id="4167490at2759"/>
<comment type="caution">
    <text evidence="2">The sequence shown here is derived from an EMBL/GenBank/DDBJ whole genome shotgun (WGS) entry which is preliminary data.</text>
</comment>
<reference evidence="2" key="1">
    <citation type="journal article" date="2020" name="BMC Genomics">
        <title>Correction to: Identification and distribution of gene clusters required for synthesis of sphingolipid metabolism inhibitors in diverse species of the filamentous fungus Fusarium.</title>
        <authorList>
            <person name="Kim H.S."/>
            <person name="Lohmar J.M."/>
            <person name="Busman M."/>
            <person name="Brown D.W."/>
            <person name="Naumann T.A."/>
            <person name="Divon H.H."/>
            <person name="Lysoe E."/>
            <person name="Uhlig S."/>
            <person name="Proctor R.H."/>
        </authorList>
    </citation>
    <scope>NUCLEOTIDE SEQUENCE</scope>
    <source>
        <strain evidence="2">NRRL 22465</strain>
    </source>
</reference>
<feature type="region of interest" description="Disordered" evidence="1">
    <location>
        <begin position="9"/>
        <end position="45"/>
    </location>
</feature>
<accession>A0A8H4XQE1</accession>
<dbReference type="Proteomes" id="UP000635477">
    <property type="component" value="Unassembled WGS sequence"/>
</dbReference>